<evidence type="ECO:0000313" key="1">
    <source>
        <dbReference type="EMBL" id="RKS89690.1"/>
    </source>
</evidence>
<organism evidence="1 2">
    <name type="scientific">Flavobacterium limicola</name>
    <dbReference type="NCBI Taxonomy" id="180441"/>
    <lineage>
        <taxon>Bacteria</taxon>
        <taxon>Pseudomonadati</taxon>
        <taxon>Bacteroidota</taxon>
        <taxon>Flavobacteriia</taxon>
        <taxon>Flavobacteriales</taxon>
        <taxon>Flavobacteriaceae</taxon>
        <taxon>Flavobacterium</taxon>
    </lineage>
</organism>
<proteinExistence type="predicted"/>
<name>A0A495RQR8_9FLAO</name>
<keyword evidence="2" id="KW-1185">Reference proteome</keyword>
<sequence>MIDNLKIPCPTSECNSQIDYNVAALIGGASFGCQKCSAQIKIASSSISDLKTTYEKFLDLKNNLSKK</sequence>
<dbReference type="Proteomes" id="UP000280091">
    <property type="component" value="Unassembled WGS sequence"/>
</dbReference>
<comment type="caution">
    <text evidence="1">The sequence shown here is derived from an EMBL/GenBank/DDBJ whole genome shotgun (WGS) entry which is preliminary data.</text>
</comment>
<accession>A0A495RQR8</accession>
<dbReference type="PROSITE" id="PS51257">
    <property type="entry name" value="PROKAR_LIPOPROTEIN"/>
    <property type="match status" value="1"/>
</dbReference>
<gene>
    <name evidence="1" type="ORF">BC952_3020</name>
</gene>
<protein>
    <submittedName>
        <fullName evidence="1">Uncharacterized protein</fullName>
    </submittedName>
</protein>
<dbReference type="RefSeq" id="WP_121366258.1">
    <property type="nucleotide sequence ID" value="NZ_RBXA01000006.1"/>
</dbReference>
<dbReference type="AlphaFoldDB" id="A0A495RQR8"/>
<evidence type="ECO:0000313" key="2">
    <source>
        <dbReference type="Proteomes" id="UP000280091"/>
    </source>
</evidence>
<reference evidence="1 2" key="1">
    <citation type="submission" date="2018-10" db="EMBL/GenBank/DDBJ databases">
        <title>Genomic Encyclopedia of Archaeal and Bacterial Type Strains, Phase II (KMG-II): from individual species to whole genera.</title>
        <authorList>
            <person name="Goeker M."/>
        </authorList>
    </citation>
    <scope>NUCLEOTIDE SEQUENCE [LARGE SCALE GENOMIC DNA]</scope>
    <source>
        <strain evidence="1 2">DSM 15094</strain>
    </source>
</reference>
<dbReference type="EMBL" id="RBXA01000006">
    <property type="protein sequence ID" value="RKS89690.1"/>
    <property type="molecule type" value="Genomic_DNA"/>
</dbReference>